<organism evidence="1 2">
    <name type="scientific">Tanacetum coccineum</name>
    <dbReference type="NCBI Taxonomy" id="301880"/>
    <lineage>
        <taxon>Eukaryota</taxon>
        <taxon>Viridiplantae</taxon>
        <taxon>Streptophyta</taxon>
        <taxon>Embryophyta</taxon>
        <taxon>Tracheophyta</taxon>
        <taxon>Spermatophyta</taxon>
        <taxon>Magnoliopsida</taxon>
        <taxon>eudicotyledons</taxon>
        <taxon>Gunneridae</taxon>
        <taxon>Pentapetalae</taxon>
        <taxon>asterids</taxon>
        <taxon>campanulids</taxon>
        <taxon>Asterales</taxon>
        <taxon>Asteraceae</taxon>
        <taxon>Asteroideae</taxon>
        <taxon>Anthemideae</taxon>
        <taxon>Anthemidinae</taxon>
        <taxon>Tanacetum</taxon>
    </lineage>
</organism>
<sequence>MDRSLVTREAAIDLLKKIIAKVGKVAYKLELPDDAQIHLLHGGYVDCGNDVWRMQGSLGVSRAIGDKHLAALSDIHNGCSTQPRHTSSVITSNVHCHRKDATRCQQQTNHLYAQQEKPATQFRCSRQKKIATKPNCGQQQQVEADVHPGKANVVADALSRKERVNPKRVIAMNMTLQSSIKDRILAAQKEASDESVGLQRGLDEMIELRNDGALL</sequence>
<evidence type="ECO:0008006" key="3">
    <source>
        <dbReference type="Google" id="ProtNLM"/>
    </source>
</evidence>
<dbReference type="Gene3D" id="3.60.40.10">
    <property type="entry name" value="PPM-type phosphatase domain"/>
    <property type="match status" value="1"/>
</dbReference>
<keyword evidence="2" id="KW-1185">Reference proteome</keyword>
<evidence type="ECO:0000313" key="2">
    <source>
        <dbReference type="Proteomes" id="UP001151760"/>
    </source>
</evidence>
<comment type="caution">
    <text evidence="1">The sequence shown here is derived from an EMBL/GenBank/DDBJ whole genome shotgun (WGS) entry which is preliminary data.</text>
</comment>
<reference evidence="1" key="2">
    <citation type="submission" date="2022-01" db="EMBL/GenBank/DDBJ databases">
        <authorList>
            <person name="Yamashiro T."/>
            <person name="Shiraishi A."/>
            <person name="Satake H."/>
            <person name="Nakayama K."/>
        </authorList>
    </citation>
    <scope>NUCLEOTIDE SEQUENCE</scope>
</reference>
<name>A0ABQ4WSG2_9ASTR</name>
<gene>
    <name evidence="1" type="ORF">Tco_0629202</name>
</gene>
<dbReference type="InterPro" id="IPR036457">
    <property type="entry name" value="PPM-type-like_dom_sf"/>
</dbReference>
<proteinExistence type="predicted"/>
<evidence type="ECO:0000313" key="1">
    <source>
        <dbReference type="EMBL" id="GJS55840.1"/>
    </source>
</evidence>
<protein>
    <recommendedName>
        <fullName evidence="3">Reverse transcriptase domain-containing protein</fullName>
    </recommendedName>
</protein>
<accession>A0ABQ4WSG2</accession>
<dbReference type="EMBL" id="BQNB010008895">
    <property type="protein sequence ID" value="GJS55840.1"/>
    <property type="molecule type" value="Genomic_DNA"/>
</dbReference>
<reference evidence="1" key="1">
    <citation type="journal article" date="2022" name="Int. J. Mol. Sci.">
        <title>Draft Genome of Tanacetum Coccineum: Genomic Comparison of Closely Related Tanacetum-Family Plants.</title>
        <authorList>
            <person name="Yamashiro T."/>
            <person name="Shiraishi A."/>
            <person name="Nakayama K."/>
            <person name="Satake H."/>
        </authorList>
    </citation>
    <scope>NUCLEOTIDE SEQUENCE</scope>
</reference>
<dbReference type="Proteomes" id="UP001151760">
    <property type="component" value="Unassembled WGS sequence"/>
</dbReference>